<evidence type="ECO:0000313" key="2">
    <source>
        <dbReference type="Proteomes" id="UP000054032"/>
    </source>
</evidence>
<keyword evidence="2" id="KW-1185">Reference proteome</keyword>
<evidence type="ECO:0000313" key="1">
    <source>
        <dbReference type="EMBL" id="EUC41676.1"/>
    </source>
</evidence>
<reference evidence="1 2" key="1">
    <citation type="journal article" date="2013" name="PLoS Genet.">
        <title>Comparative genome structure, secondary metabolite, and effector coding capacity across Cochliobolus pathogens.</title>
        <authorList>
            <person name="Condon B.J."/>
            <person name="Leng Y."/>
            <person name="Wu D."/>
            <person name="Bushley K.E."/>
            <person name="Ohm R.A."/>
            <person name="Otillar R."/>
            <person name="Martin J."/>
            <person name="Schackwitz W."/>
            <person name="Grimwood J."/>
            <person name="MohdZainudin N."/>
            <person name="Xue C."/>
            <person name="Wang R."/>
            <person name="Manning V.A."/>
            <person name="Dhillon B."/>
            <person name="Tu Z.J."/>
            <person name="Steffenson B.J."/>
            <person name="Salamov A."/>
            <person name="Sun H."/>
            <person name="Lowry S."/>
            <person name="LaButti K."/>
            <person name="Han J."/>
            <person name="Copeland A."/>
            <person name="Lindquist E."/>
            <person name="Barry K."/>
            <person name="Schmutz J."/>
            <person name="Baker S.E."/>
            <person name="Ciuffetti L.M."/>
            <person name="Grigoriev I.V."/>
            <person name="Zhong S."/>
            <person name="Turgeon B.G."/>
        </authorList>
    </citation>
    <scope>NUCLEOTIDE SEQUENCE [LARGE SCALE GENOMIC DNA]</scope>
    <source>
        <strain evidence="1 2">ATCC 44560</strain>
    </source>
</reference>
<name>W6ZDU7_COCMI</name>
<dbReference type="HOGENOM" id="CLU_2764659_0_0_1"/>
<gene>
    <name evidence="1" type="ORF">COCMIDRAFT_105514</name>
</gene>
<organism evidence="1 2">
    <name type="scientific">Bipolaris oryzae ATCC 44560</name>
    <dbReference type="NCBI Taxonomy" id="930090"/>
    <lineage>
        <taxon>Eukaryota</taxon>
        <taxon>Fungi</taxon>
        <taxon>Dikarya</taxon>
        <taxon>Ascomycota</taxon>
        <taxon>Pezizomycotina</taxon>
        <taxon>Dothideomycetes</taxon>
        <taxon>Pleosporomycetidae</taxon>
        <taxon>Pleosporales</taxon>
        <taxon>Pleosporineae</taxon>
        <taxon>Pleosporaceae</taxon>
        <taxon>Bipolaris</taxon>
    </lineage>
</organism>
<proteinExistence type="predicted"/>
<dbReference type="KEGG" id="bor:COCMIDRAFT_105514"/>
<accession>W6ZDU7</accession>
<dbReference type="EMBL" id="KI964091">
    <property type="protein sequence ID" value="EUC41676.1"/>
    <property type="molecule type" value="Genomic_DNA"/>
</dbReference>
<dbReference type="AlphaFoldDB" id="W6ZDU7"/>
<dbReference type="OrthoDB" id="3687699at2759"/>
<dbReference type="RefSeq" id="XP_007691809.1">
    <property type="nucleotide sequence ID" value="XM_007693619.1"/>
</dbReference>
<dbReference type="GeneID" id="19118698"/>
<dbReference type="Proteomes" id="UP000054032">
    <property type="component" value="Unassembled WGS sequence"/>
</dbReference>
<sequence>MDLTVDIRPDVKCGYVSASRNAEPECHGRCTKAIPIHPIFQDLDTDAEKVHGRPAYTLVSILIIVRQVSPGATP</sequence>
<protein>
    <submittedName>
        <fullName evidence="1">Uncharacterized protein</fullName>
    </submittedName>
</protein>